<dbReference type="SUPFAM" id="SSF141371">
    <property type="entry name" value="PilZ domain-like"/>
    <property type="match status" value="1"/>
</dbReference>
<dbReference type="GO" id="GO:0035438">
    <property type="term" value="F:cyclic-di-GMP binding"/>
    <property type="evidence" value="ECO:0007669"/>
    <property type="project" value="InterPro"/>
</dbReference>
<dbReference type="InterPro" id="IPR029787">
    <property type="entry name" value="Nucleotide_cyclase"/>
</dbReference>
<gene>
    <name evidence="2" type="ORF">EDC29_105130</name>
</gene>
<dbReference type="Pfam" id="PF00211">
    <property type="entry name" value="Guanylate_cyc"/>
    <property type="match status" value="1"/>
</dbReference>
<accession>A0A4R4ABI5</accession>
<dbReference type="SUPFAM" id="SSF55073">
    <property type="entry name" value="Nucleotide cyclase"/>
    <property type="match status" value="1"/>
</dbReference>
<dbReference type="InterPro" id="IPR009875">
    <property type="entry name" value="PilZ_domain"/>
</dbReference>
<dbReference type="RefSeq" id="WP_123140232.1">
    <property type="nucleotide sequence ID" value="NZ_NRRH01000012.1"/>
</dbReference>
<evidence type="ECO:0000313" key="2">
    <source>
        <dbReference type="EMBL" id="TCW35956.1"/>
    </source>
</evidence>
<dbReference type="PANTHER" id="PTHR43081">
    <property type="entry name" value="ADENYLATE CYCLASE, TERMINAL-DIFFERENTIATION SPECIFIC-RELATED"/>
    <property type="match status" value="1"/>
</dbReference>
<dbReference type="GO" id="GO:0035556">
    <property type="term" value="P:intracellular signal transduction"/>
    <property type="evidence" value="ECO:0007669"/>
    <property type="project" value="InterPro"/>
</dbReference>
<dbReference type="Gene3D" id="2.40.10.220">
    <property type="entry name" value="predicted glycosyltransferase like domains"/>
    <property type="match status" value="1"/>
</dbReference>
<dbReference type="AlphaFoldDB" id="A0A4R4ABI5"/>
<sequence length="360" mass="39818">MQHQDKQLLFARILAAIEGTGNAPSAAVEIEALRARLSDQLDDFLLESQPIVATEATVVIADIRGFTALVESQPVEVMVRLLNRFFTRMVELVTRYGGVVDKFMGDSVMAVFGVPERRDDDLLRALACAVEMQRAMVALNRDHRAWNEPSLYAGVAVSSGRLMAGSFGSPLHNEYTVIGDPVNLAARIENYSLRGQVLLSESAQAGAGSHIEIGAVNQVTVKGKTGPVTLYELKAVDWPQRLEVPEVEPRKAPRISVDFPVEFRQVVAKRILSESFVGKVHDLSYYGMSADLPMVLPPCTEILLSLAPEIGSGKAMEVYARVLRSRRDKGSYRTSLEFTAIDTPSHRRVKRYVDHMLWGH</sequence>
<dbReference type="Pfam" id="PF07238">
    <property type="entry name" value="PilZ"/>
    <property type="match status" value="1"/>
</dbReference>
<evidence type="ECO:0000313" key="3">
    <source>
        <dbReference type="Proteomes" id="UP000295247"/>
    </source>
</evidence>
<dbReference type="EMBL" id="SMDC01000005">
    <property type="protein sequence ID" value="TCW35956.1"/>
    <property type="molecule type" value="Genomic_DNA"/>
</dbReference>
<protein>
    <submittedName>
        <fullName evidence="2">Adenylate cyclase</fullName>
    </submittedName>
</protein>
<dbReference type="GO" id="GO:0009190">
    <property type="term" value="P:cyclic nucleotide biosynthetic process"/>
    <property type="evidence" value="ECO:0007669"/>
    <property type="project" value="InterPro"/>
</dbReference>
<feature type="domain" description="Guanylate cyclase" evidence="1">
    <location>
        <begin position="57"/>
        <end position="189"/>
    </location>
</feature>
<dbReference type="InterPro" id="IPR001054">
    <property type="entry name" value="A/G_cyclase"/>
</dbReference>
<organism evidence="2 3">
    <name type="scientific">Marichromatium gracile</name>
    <name type="common">Chromatium gracile</name>
    <dbReference type="NCBI Taxonomy" id="1048"/>
    <lineage>
        <taxon>Bacteria</taxon>
        <taxon>Pseudomonadati</taxon>
        <taxon>Pseudomonadota</taxon>
        <taxon>Gammaproteobacteria</taxon>
        <taxon>Chromatiales</taxon>
        <taxon>Chromatiaceae</taxon>
        <taxon>Marichromatium</taxon>
    </lineage>
</organism>
<dbReference type="Gene3D" id="3.30.70.1230">
    <property type="entry name" value="Nucleotide cyclase"/>
    <property type="match status" value="1"/>
</dbReference>
<reference evidence="2 3" key="1">
    <citation type="submission" date="2019-03" db="EMBL/GenBank/DDBJ databases">
        <title>Genomic Encyclopedia of Type Strains, Phase IV (KMG-IV): sequencing the most valuable type-strain genomes for metagenomic binning, comparative biology and taxonomic classification.</title>
        <authorList>
            <person name="Goeker M."/>
        </authorList>
    </citation>
    <scope>NUCLEOTIDE SEQUENCE [LARGE SCALE GENOMIC DNA]</scope>
    <source>
        <strain evidence="2 3">DSM 203</strain>
    </source>
</reference>
<dbReference type="SMART" id="SM00044">
    <property type="entry name" value="CYCc"/>
    <property type="match status" value="1"/>
</dbReference>
<dbReference type="PANTHER" id="PTHR43081:SF1">
    <property type="entry name" value="ADENYLATE CYCLASE, TERMINAL-DIFFERENTIATION SPECIFIC"/>
    <property type="match status" value="1"/>
</dbReference>
<comment type="caution">
    <text evidence="2">The sequence shown here is derived from an EMBL/GenBank/DDBJ whole genome shotgun (WGS) entry which is preliminary data.</text>
</comment>
<evidence type="ECO:0000259" key="1">
    <source>
        <dbReference type="PROSITE" id="PS50125"/>
    </source>
</evidence>
<proteinExistence type="predicted"/>
<dbReference type="GO" id="GO:0004016">
    <property type="term" value="F:adenylate cyclase activity"/>
    <property type="evidence" value="ECO:0007669"/>
    <property type="project" value="UniProtKB-ARBA"/>
</dbReference>
<dbReference type="PROSITE" id="PS50125">
    <property type="entry name" value="GUANYLATE_CYCLASE_2"/>
    <property type="match status" value="1"/>
</dbReference>
<dbReference type="CDD" id="cd07302">
    <property type="entry name" value="CHD"/>
    <property type="match status" value="1"/>
</dbReference>
<dbReference type="Proteomes" id="UP000295247">
    <property type="component" value="Unassembled WGS sequence"/>
</dbReference>
<dbReference type="InterPro" id="IPR050697">
    <property type="entry name" value="Adenylyl/Guanylyl_Cyclase_3/4"/>
</dbReference>
<name>A0A4R4ABI5_MARGR</name>